<dbReference type="Pfam" id="PF01983">
    <property type="entry name" value="CofC"/>
    <property type="match status" value="1"/>
</dbReference>
<evidence type="ECO:0000256" key="1">
    <source>
        <dbReference type="ARBA" id="ARBA00022679"/>
    </source>
</evidence>
<dbReference type="HAMAP" id="MF_02114">
    <property type="entry name" value="CofC"/>
    <property type="match status" value="1"/>
</dbReference>
<dbReference type="AlphaFoldDB" id="A0A932MP91"/>
<dbReference type="SUPFAM" id="SSF53448">
    <property type="entry name" value="Nucleotide-diphospho-sugar transferases"/>
    <property type="match status" value="1"/>
</dbReference>
<dbReference type="EC" id="2.7.7.68" evidence="6"/>
<keyword evidence="2 6" id="KW-0548">Nucleotidyltransferase</keyword>
<gene>
    <name evidence="6" type="primary">cofC</name>
    <name evidence="6" type="ORF">HYZ11_13470</name>
</gene>
<evidence type="ECO:0000313" key="6">
    <source>
        <dbReference type="EMBL" id="MBI3128608.1"/>
    </source>
</evidence>
<dbReference type="EMBL" id="JACPUR010000034">
    <property type="protein sequence ID" value="MBI3128608.1"/>
    <property type="molecule type" value="Genomic_DNA"/>
</dbReference>
<dbReference type="PANTHER" id="PTHR40392">
    <property type="entry name" value="2-PHOSPHO-L-LACTATE GUANYLYLTRANSFERASE"/>
    <property type="match status" value="1"/>
</dbReference>
<dbReference type="GO" id="GO:0005525">
    <property type="term" value="F:GTP binding"/>
    <property type="evidence" value="ECO:0007669"/>
    <property type="project" value="UniProtKB-KW"/>
</dbReference>
<evidence type="ECO:0000256" key="4">
    <source>
        <dbReference type="ARBA" id="ARBA00023134"/>
    </source>
</evidence>
<name>A0A932MP91_UNCTE</name>
<dbReference type="Gene3D" id="3.90.550.10">
    <property type="entry name" value="Spore Coat Polysaccharide Biosynthesis Protein SpsA, Chain A"/>
    <property type="match status" value="1"/>
</dbReference>
<accession>A0A932MP91</accession>
<dbReference type="NCBIfam" id="TIGR03552">
    <property type="entry name" value="F420_cofC"/>
    <property type="match status" value="1"/>
</dbReference>
<evidence type="ECO:0000256" key="3">
    <source>
        <dbReference type="ARBA" id="ARBA00022741"/>
    </source>
</evidence>
<keyword evidence="3" id="KW-0547">Nucleotide-binding</keyword>
<evidence type="ECO:0000256" key="5">
    <source>
        <dbReference type="SAM" id="MobiDB-lite"/>
    </source>
</evidence>
<keyword evidence="4" id="KW-0342">GTP-binding</keyword>
<dbReference type="PANTHER" id="PTHR40392:SF1">
    <property type="entry name" value="2-PHOSPHO-L-LACTATE GUANYLYLTRANSFERASE"/>
    <property type="match status" value="1"/>
</dbReference>
<dbReference type="GO" id="GO:0043814">
    <property type="term" value="F:phospholactate guanylyltransferase activity"/>
    <property type="evidence" value="ECO:0007669"/>
    <property type="project" value="UniProtKB-EC"/>
</dbReference>
<proteinExistence type="inferred from homology"/>
<feature type="region of interest" description="Disordered" evidence="5">
    <location>
        <begin position="202"/>
        <end position="236"/>
    </location>
</feature>
<dbReference type="InterPro" id="IPR002835">
    <property type="entry name" value="CofC"/>
</dbReference>
<organism evidence="6 7">
    <name type="scientific">Tectimicrobiota bacterium</name>
    <dbReference type="NCBI Taxonomy" id="2528274"/>
    <lineage>
        <taxon>Bacteria</taxon>
        <taxon>Pseudomonadati</taxon>
        <taxon>Nitrospinota/Tectimicrobiota group</taxon>
        <taxon>Candidatus Tectimicrobiota</taxon>
    </lineage>
</organism>
<evidence type="ECO:0000256" key="2">
    <source>
        <dbReference type="ARBA" id="ARBA00022695"/>
    </source>
</evidence>
<evidence type="ECO:0000313" key="7">
    <source>
        <dbReference type="Proteomes" id="UP000782312"/>
    </source>
</evidence>
<dbReference type="InterPro" id="IPR029044">
    <property type="entry name" value="Nucleotide-diphossugar_trans"/>
</dbReference>
<comment type="caution">
    <text evidence="6">The sequence shown here is derived from an EMBL/GenBank/DDBJ whole genome shotgun (WGS) entry which is preliminary data.</text>
</comment>
<reference evidence="6" key="1">
    <citation type="submission" date="2020-07" db="EMBL/GenBank/DDBJ databases">
        <title>Huge and variable diversity of episymbiotic CPR bacteria and DPANN archaea in groundwater ecosystems.</title>
        <authorList>
            <person name="He C.Y."/>
            <person name="Keren R."/>
            <person name="Whittaker M."/>
            <person name="Farag I.F."/>
            <person name="Doudna J."/>
            <person name="Cate J.H.D."/>
            <person name="Banfield J.F."/>
        </authorList>
    </citation>
    <scope>NUCLEOTIDE SEQUENCE</scope>
    <source>
        <strain evidence="6">NC_groundwater_763_Ag_S-0.2um_68_21</strain>
    </source>
</reference>
<sequence>MAPCTALIPARDFRTAKRRLAAVLSAEARDGLGRWMLGRVLDALEGAAGVERVAVLSDSPEVLALAGARGAAGLRCPALDLNADLERGRAWAIAQGAGTVFVVPADLPFLQAADAERLLAADREEGCAVLAPSPDGGTNALLLRPADAMPFAFGPGSFARHLALAEARGLRALRLDSPGFVLDVDLPADLAALAEAGAPLPAGLAGAARTGPPERGTPSSPLLGDPERLAAWGPRT</sequence>
<keyword evidence="1 6" id="KW-0808">Transferase</keyword>
<protein>
    <submittedName>
        <fullName evidence="6">2-phospho-L-lactate guanylyltransferase</fullName>
        <ecNumber evidence="6">2.7.7.68</ecNumber>
    </submittedName>
</protein>
<dbReference type="Proteomes" id="UP000782312">
    <property type="component" value="Unassembled WGS sequence"/>
</dbReference>